<gene>
    <name evidence="2" type="ORF">N0V91_001818</name>
</gene>
<keyword evidence="3" id="KW-1185">Reference proteome</keyword>
<evidence type="ECO:0000313" key="2">
    <source>
        <dbReference type="EMBL" id="KAJ4410889.1"/>
    </source>
</evidence>
<feature type="compositionally biased region" description="Basic and acidic residues" evidence="1">
    <location>
        <begin position="107"/>
        <end position="128"/>
    </location>
</feature>
<dbReference type="Proteomes" id="UP001140510">
    <property type="component" value="Unassembled WGS sequence"/>
</dbReference>
<feature type="region of interest" description="Disordered" evidence="1">
    <location>
        <begin position="56"/>
        <end position="172"/>
    </location>
</feature>
<name>A0A9W8ZK51_9PLEO</name>
<protein>
    <submittedName>
        <fullName evidence="2">Uncharacterized protein</fullName>
    </submittedName>
</protein>
<sequence length="172" mass="18512">MVPTDPHQGGRLEDMAAEGTAIPGDAGKQRLVGLTPSHTHLCFEERLTVLPILSVPRPDQKDPGPEFSHTNPAHAADNAFDIPRGVNDEGSTGEVISGTGDQINSNIEKKNLDGADRVPEAKGHDQYAKHVRKQQSEFDESSGQVKARHDVEAAPGEELLTQDELLKKRGAA</sequence>
<reference evidence="2" key="1">
    <citation type="submission" date="2022-10" db="EMBL/GenBank/DDBJ databases">
        <title>Tapping the CABI collections for fungal endophytes: first genome assemblies for Collariella, Neodidymelliopsis, Ascochyta clinopodiicola, Didymella pomorum, Didymosphaeria variabile, Neocosmospora piperis and Neocucurbitaria cava.</title>
        <authorList>
            <person name="Hill R."/>
        </authorList>
    </citation>
    <scope>NUCLEOTIDE SEQUENCE</scope>
    <source>
        <strain evidence="2">IMI 355091</strain>
    </source>
</reference>
<organism evidence="2 3">
    <name type="scientific">Didymella pomorum</name>
    <dbReference type="NCBI Taxonomy" id="749634"/>
    <lineage>
        <taxon>Eukaryota</taxon>
        <taxon>Fungi</taxon>
        <taxon>Dikarya</taxon>
        <taxon>Ascomycota</taxon>
        <taxon>Pezizomycotina</taxon>
        <taxon>Dothideomycetes</taxon>
        <taxon>Pleosporomycetidae</taxon>
        <taxon>Pleosporales</taxon>
        <taxon>Pleosporineae</taxon>
        <taxon>Didymellaceae</taxon>
        <taxon>Didymella</taxon>
    </lineage>
</organism>
<accession>A0A9W8ZK51</accession>
<proteinExistence type="predicted"/>
<evidence type="ECO:0000256" key="1">
    <source>
        <dbReference type="SAM" id="MobiDB-lite"/>
    </source>
</evidence>
<dbReference type="AlphaFoldDB" id="A0A9W8ZK51"/>
<dbReference type="EMBL" id="JAPEVA010000007">
    <property type="protein sequence ID" value="KAJ4410889.1"/>
    <property type="molecule type" value="Genomic_DNA"/>
</dbReference>
<evidence type="ECO:0000313" key="3">
    <source>
        <dbReference type="Proteomes" id="UP001140510"/>
    </source>
</evidence>
<dbReference type="OrthoDB" id="5416172at2759"/>
<comment type="caution">
    <text evidence="2">The sequence shown here is derived from an EMBL/GenBank/DDBJ whole genome shotgun (WGS) entry which is preliminary data.</text>
</comment>